<evidence type="ECO:0000256" key="3">
    <source>
        <dbReference type="SAM" id="MobiDB-lite"/>
    </source>
</evidence>
<dbReference type="InterPro" id="IPR036964">
    <property type="entry name" value="RASGEF_cat_dom_sf"/>
</dbReference>
<dbReference type="GO" id="GO:0005886">
    <property type="term" value="C:plasma membrane"/>
    <property type="evidence" value="ECO:0007669"/>
    <property type="project" value="TreeGrafter"/>
</dbReference>
<accession>A0A6B2L587</accession>
<evidence type="ECO:0000259" key="4">
    <source>
        <dbReference type="PROSITE" id="PS50009"/>
    </source>
</evidence>
<feature type="domain" description="Ras-GEF" evidence="4">
    <location>
        <begin position="186"/>
        <end position="411"/>
    </location>
</feature>
<dbReference type="EMBL" id="GIBP01003160">
    <property type="protein sequence ID" value="NDV32129.1"/>
    <property type="molecule type" value="Transcribed_RNA"/>
</dbReference>
<dbReference type="InterPro" id="IPR023578">
    <property type="entry name" value="Ras_GEF_dom_sf"/>
</dbReference>
<evidence type="ECO:0000256" key="2">
    <source>
        <dbReference type="PROSITE-ProRule" id="PRU00168"/>
    </source>
</evidence>
<dbReference type="GO" id="GO:0007265">
    <property type="term" value="P:Ras protein signal transduction"/>
    <property type="evidence" value="ECO:0007669"/>
    <property type="project" value="TreeGrafter"/>
</dbReference>
<evidence type="ECO:0000256" key="1">
    <source>
        <dbReference type="ARBA" id="ARBA00022658"/>
    </source>
</evidence>
<dbReference type="PANTHER" id="PTHR23113">
    <property type="entry name" value="GUANINE NUCLEOTIDE EXCHANGE FACTOR"/>
    <property type="match status" value="1"/>
</dbReference>
<keyword evidence="1 2" id="KW-0344">Guanine-nucleotide releasing factor</keyword>
<reference evidence="5" key="1">
    <citation type="journal article" date="2020" name="J. Eukaryot. Microbiol.">
        <title>De novo Sequencing, Assembly and Annotation of the Transcriptome for the Free-Living Testate Amoeba Arcella intermedia.</title>
        <authorList>
            <person name="Ribeiro G.M."/>
            <person name="Porfirio-Sousa A.L."/>
            <person name="Maurer-Alcala X.X."/>
            <person name="Katz L.A."/>
            <person name="Lahr D.J.G."/>
        </authorList>
    </citation>
    <scope>NUCLEOTIDE SEQUENCE</scope>
</reference>
<proteinExistence type="predicted"/>
<protein>
    <recommendedName>
        <fullName evidence="4">Ras-GEF domain-containing protein</fullName>
    </recommendedName>
</protein>
<dbReference type="SMART" id="SM00147">
    <property type="entry name" value="RasGEF"/>
    <property type="match status" value="1"/>
</dbReference>
<name>A0A6B2L587_9EUKA</name>
<sequence length="417" mass="48530">MSFSRKGNKTKKKEEGAEDKQDHERAFQVLMDPEKGGLVQDTNGVITGCSLRYCILHFCKNEEESVFFHTGHDLFTTVDELFVIFLSIFTKIGKFEDKMKTSIARRITKFISDYLEVNQHKFVQGSKEHEILVHFIDELMNFGEDFNIESSWLLHKLKKISQYHIDPPIEPKLSPRVQMKSLLDYSVCDLVEQMCLIDQDLVKQIPLNMFLKTRWKQSIHITKFTEHYNKISDWTSYEVASTANPKKRQKVFSHFVSIAKLLLECQNLHGMLAIVSGLMRYPVERLEKTKGGLGASFLKKYEKLLNISKPTNNFSILRAIIKDAKPPFVYPLVLIMKDILVIEENIDSWLDTDKNHHQIMNLHKMRLIGKALQTILKSHEVSYNFTPDKEIQQFLLNVQVVPQEQLKILSKKNIKDI</sequence>
<dbReference type="AlphaFoldDB" id="A0A6B2L587"/>
<dbReference type="PROSITE" id="PS50009">
    <property type="entry name" value="RASGEF_CAT"/>
    <property type="match status" value="1"/>
</dbReference>
<dbReference type="Gene3D" id="1.10.840.10">
    <property type="entry name" value="Ras guanine-nucleotide exchange factors catalytic domain"/>
    <property type="match status" value="1"/>
</dbReference>
<dbReference type="PANTHER" id="PTHR23113:SF99">
    <property type="entry name" value="RASGEF DOMAIN-CONTAINING PROTEIN"/>
    <property type="match status" value="1"/>
</dbReference>
<organism evidence="5">
    <name type="scientific">Arcella intermedia</name>
    <dbReference type="NCBI Taxonomy" id="1963864"/>
    <lineage>
        <taxon>Eukaryota</taxon>
        <taxon>Amoebozoa</taxon>
        <taxon>Tubulinea</taxon>
        <taxon>Elardia</taxon>
        <taxon>Arcellinida</taxon>
        <taxon>Sphaerothecina</taxon>
        <taxon>Arcellidae</taxon>
        <taxon>Arcella</taxon>
    </lineage>
</organism>
<dbReference type="SUPFAM" id="SSF48366">
    <property type="entry name" value="Ras GEF"/>
    <property type="match status" value="1"/>
</dbReference>
<dbReference type="InterPro" id="IPR001895">
    <property type="entry name" value="RASGEF_cat_dom"/>
</dbReference>
<dbReference type="InterPro" id="IPR008937">
    <property type="entry name" value="Ras-like_GEF"/>
</dbReference>
<dbReference type="GO" id="GO:0005085">
    <property type="term" value="F:guanyl-nucleotide exchange factor activity"/>
    <property type="evidence" value="ECO:0007669"/>
    <property type="project" value="UniProtKB-KW"/>
</dbReference>
<evidence type="ECO:0000313" key="5">
    <source>
        <dbReference type="EMBL" id="NDV32129.1"/>
    </source>
</evidence>
<feature type="region of interest" description="Disordered" evidence="3">
    <location>
        <begin position="1"/>
        <end position="23"/>
    </location>
</feature>
<feature type="compositionally biased region" description="Basic and acidic residues" evidence="3">
    <location>
        <begin position="12"/>
        <end position="23"/>
    </location>
</feature>
<feature type="compositionally biased region" description="Basic residues" evidence="3">
    <location>
        <begin position="1"/>
        <end position="11"/>
    </location>
</feature>
<dbReference type="Pfam" id="PF00617">
    <property type="entry name" value="RasGEF"/>
    <property type="match status" value="1"/>
</dbReference>